<feature type="compositionally biased region" description="Low complexity" evidence="1">
    <location>
        <begin position="61"/>
        <end position="75"/>
    </location>
</feature>
<dbReference type="CDD" id="cd22961">
    <property type="entry name" value="DD_TEX55-like"/>
    <property type="match status" value="1"/>
</dbReference>
<gene>
    <name evidence="3" type="primary">PRKAR1A</name>
    <name evidence="3" type="ORF">SO694_00118019</name>
</gene>
<accession>A0ABR1FW54</accession>
<feature type="region of interest" description="Disordered" evidence="1">
    <location>
        <begin position="61"/>
        <end position="106"/>
    </location>
</feature>
<dbReference type="Pfam" id="PF00027">
    <property type="entry name" value="cNMP_binding"/>
    <property type="match status" value="2"/>
</dbReference>
<dbReference type="PANTHER" id="PTHR11635">
    <property type="entry name" value="CAMP-DEPENDENT PROTEIN KINASE REGULATORY CHAIN"/>
    <property type="match status" value="1"/>
</dbReference>
<evidence type="ECO:0000313" key="3">
    <source>
        <dbReference type="EMBL" id="KAK7239923.1"/>
    </source>
</evidence>
<feature type="compositionally biased region" description="Acidic residues" evidence="1">
    <location>
        <begin position="87"/>
        <end position="102"/>
    </location>
</feature>
<evidence type="ECO:0000313" key="4">
    <source>
        <dbReference type="Proteomes" id="UP001363151"/>
    </source>
</evidence>
<dbReference type="SUPFAM" id="SSF47391">
    <property type="entry name" value="Dimerization-anchoring domain of cAMP-dependent PK regulatory subunit"/>
    <property type="match status" value="1"/>
</dbReference>
<protein>
    <submittedName>
        <fullName evidence="3">cAMP-dependent protein kinase regulator</fullName>
    </submittedName>
</protein>
<dbReference type="EMBL" id="JBBJCI010000219">
    <property type="protein sequence ID" value="KAK7239923.1"/>
    <property type="molecule type" value="Genomic_DNA"/>
</dbReference>
<reference evidence="3 4" key="1">
    <citation type="submission" date="2024-03" db="EMBL/GenBank/DDBJ databases">
        <title>Aureococcus anophagefferens CCMP1851 and Kratosvirus quantuckense: Draft genome of a second virus-susceptible host strain in the model system.</title>
        <authorList>
            <person name="Chase E."/>
            <person name="Truchon A.R."/>
            <person name="Schepens W."/>
            <person name="Wilhelm S.W."/>
        </authorList>
    </citation>
    <scope>NUCLEOTIDE SEQUENCE [LARGE SCALE GENOMIC DNA]</scope>
    <source>
        <strain evidence="3 4">CCMP1851</strain>
    </source>
</reference>
<dbReference type="InterPro" id="IPR018490">
    <property type="entry name" value="cNMP-bd_dom_sf"/>
</dbReference>
<sequence length="749" mass="82538">MATDTYVSGQQTKRAAAWEAYLADHGIEKIFRDMTSELITAQPAAPVEFMIDYLRTTHGGADAKGSGSGGAQAKDAQYKDEGKDDDPPPDSEDEDDEGDYADFEPIKPQLATKKRMSIAAPKVTVAESWQPPVYEKSPETTKFLTKELSSIFFIKALTRKEIGVLVAAMKEIAYEPGSDIIKQGEEGDMFYIVEDGICDITVEGVGKVMEIPCPSKEDPSVERRFFGELALLYDAPRAATVASRDEVKSWGLDRTTFKSILQETEDKKIMLYSKFIQSISIFKDLTMSQINTLCNSLTGMDYQSGDTIIKEGEVGHDFYIVETGVANCYKTVDGAEKHVFTVNAGDYFGELALVNDAPRQATVKAATPLSLVKIDRPTFKRMIGKLDIAKNYNRGHQAAAFGKNTPAPAPRRGRRRPRAAPATPPPPARPYAPRIFARRWAGGRGAYPPPPPLPLAGPRAFQAWEYDELVAGKGVLLQLAVHDQAANDTRAKWRALSDHFRASSEVFVGRLFCDDVEHDGEALCGELINGRLLSAFPSVFYGDPYELSEYAGAKTLDALRALGESVRAPCSPARRDRCDDAARRKLDAYERMAPADLDELLATVGVAHLARVDAAEDALTRQRADLLAEWDAHEDVLEQRVARVEGRLRTMYEVAVERDCLPPAPPPSDAADEGTYAADGLAGGYVDGAYADDYDDLFDDVDPYDYYDAGAPPPTLYYDGDAYYDEDAYLEDGGYYETQSYRSSSEPRR</sequence>
<keyword evidence="4" id="KW-1185">Reference proteome</keyword>
<dbReference type="InterPro" id="IPR014710">
    <property type="entry name" value="RmlC-like_jellyroll"/>
</dbReference>
<dbReference type="InterPro" id="IPR018488">
    <property type="entry name" value="cNMP-bd_CS"/>
</dbReference>
<evidence type="ECO:0000259" key="2">
    <source>
        <dbReference type="PROSITE" id="PS50042"/>
    </source>
</evidence>
<dbReference type="InterPro" id="IPR000595">
    <property type="entry name" value="cNMP-bd_dom"/>
</dbReference>
<dbReference type="CDD" id="cd00038">
    <property type="entry name" value="CAP_ED"/>
    <property type="match status" value="2"/>
</dbReference>
<dbReference type="GO" id="GO:0016301">
    <property type="term" value="F:kinase activity"/>
    <property type="evidence" value="ECO:0007669"/>
    <property type="project" value="UniProtKB-KW"/>
</dbReference>
<dbReference type="InterPro" id="IPR050503">
    <property type="entry name" value="cAMP-dep_PK_reg_su-like"/>
</dbReference>
<feature type="region of interest" description="Disordered" evidence="1">
    <location>
        <begin position="397"/>
        <end position="431"/>
    </location>
</feature>
<dbReference type="PROSITE" id="PS50042">
    <property type="entry name" value="CNMP_BINDING_3"/>
    <property type="match status" value="2"/>
</dbReference>
<keyword evidence="3" id="KW-0808">Transferase</keyword>
<dbReference type="SUPFAM" id="SSF51206">
    <property type="entry name" value="cAMP-binding domain-like"/>
    <property type="match status" value="2"/>
</dbReference>
<feature type="domain" description="Cyclic nucleotide-binding" evidence="2">
    <location>
        <begin position="281"/>
        <end position="385"/>
    </location>
</feature>
<evidence type="ECO:0000256" key="1">
    <source>
        <dbReference type="SAM" id="MobiDB-lite"/>
    </source>
</evidence>
<dbReference type="Gene3D" id="1.20.890.10">
    <property type="entry name" value="cAMP-dependent protein kinase regulatory subunit, dimerization-anchoring domain"/>
    <property type="match status" value="1"/>
</dbReference>
<organism evidence="3 4">
    <name type="scientific">Aureococcus anophagefferens</name>
    <name type="common">Harmful bloom alga</name>
    <dbReference type="NCBI Taxonomy" id="44056"/>
    <lineage>
        <taxon>Eukaryota</taxon>
        <taxon>Sar</taxon>
        <taxon>Stramenopiles</taxon>
        <taxon>Ochrophyta</taxon>
        <taxon>Pelagophyceae</taxon>
        <taxon>Pelagomonadales</taxon>
        <taxon>Pelagomonadaceae</taxon>
        <taxon>Aureococcus</taxon>
    </lineage>
</organism>
<dbReference type="SMART" id="SM00100">
    <property type="entry name" value="cNMP"/>
    <property type="match status" value="2"/>
</dbReference>
<name>A0ABR1FW54_AURAN</name>
<dbReference type="PROSITE" id="PS00889">
    <property type="entry name" value="CNMP_BINDING_2"/>
    <property type="match status" value="2"/>
</dbReference>
<feature type="domain" description="Cyclic nucleotide-binding" evidence="2">
    <location>
        <begin position="153"/>
        <end position="278"/>
    </location>
</feature>
<dbReference type="PRINTS" id="PR00103">
    <property type="entry name" value="CAMPKINASE"/>
</dbReference>
<comment type="caution">
    <text evidence="3">The sequence shown here is derived from an EMBL/GenBank/DDBJ whole genome shotgun (WGS) entry which is preliminary data.</text>
</comment>
<dbReference type="PANTHER" id="PTHR11635:SF152">
    <property type="entry name" value="CAMP-DEPENDENT PROTEIN KINASE TYPE I REGULATORY SUBUNIT-RELATED"/>
    <property type="match status" value="1"/>
</dbReference>
<dbReference type="Gene3D" id="2.60.120.10">
    <property type="entry name" value="Jelly Rolls"/>
    <property type="match status" value="2"/>
</dbReference>
<dbReference type="PROSITE" id="PS00888">
    <property type="entry name" value="CNMP_BINDING_1"/>
    <property type="match status" value="2"/>
</dbReference>
<keyword evidence="3" id="KW-0418">Kinase</keyword>
<feature type="compositionally biased region" description="Basic and acidic residues" evidence="1">
    <location>
        <begin position="76"/>
        <end position="86"/>
    </location>
</feature>
<dbReference type="Proteomes" id="UP001363151">
    <property type="component" value="Unassembled WGS sequence"/>
</dbReference>
<proteinExistence type="predicted"/>